<name>A0A9P8K0T7_AURME</name>
<dbReference type="Pfam" id="PF00305">
    <property type="entry name" value="Lipoxygenase"/>
    <property type="match status" value="1"/>
</dbReference>
<dbReference type="InterPro" id="IPR036226">
    <property type="entry name" value="LipOase_C_sf"/>
</dbReference>
<evidence type="ECO:0000256" key="1">
    <source>
        <dbReference type="ARBA" id="ARBA00021175"/>
    </source>
</evidence>
<keyword evidence="8" id="KW-1185">Reference proteome</keyword>
<organism evidence="7 8">
    <name type="scientific">Aureobasidium melanogenum</name>
    <name type="common">Aureobasidium pullulans var. melanogenum</name>
    <dbReference type="NCBI Taxonomy" id="46634"/>
    <lineage>
        <taxon>Eukaryota</taxon>
        <taxon>Fungi</taxon>
        <taxon>Dikarya</taxon>
        <taxon>Ascomycota</taxon>
        <taxon>Pezizomycotina</taxon>
        <taxon>Dothideomycetes</taxon>
        <taxon>Dothideomycetidae</taxon>
        <taxon>Dothideales</taxon>
        <taxon>Saccotheciaceae</taxon>
        <taxon>Aureobasidium</taxon>
    </lineage>
</organism>
<dbReference type="Gene3D" id="3.40.50.300">
    <property type="entry name" value="P-loop containing nucleotide triphosphate hydrolases"/>
    <property type="match status" value="1"/>
</dbReference>
<dbReference type="EMBL" id="JAHFXS010000033">
    <property type="protein sequence ID" value="KAG9990379.1"/>
    <property type="molecule type" value="Genomic_DNA"/>
</dbReference>
<evidence type="ECO:0000313" key="7">
    <source>
        <dbReference type="EMBL" id="KAG9990379.1"/>
    </source>
</evidence>
<feature type="domain" description="Lipoxygenase" evidence="6">
    <location>
        <begin position="701"/>
        <end position="1183"/>
    </location>
</feature>
<dbReference type="Gene3D" id="1.20.245.10">
    <property type="entry name" value="Lipoxygenase-1, Domain 5"/>
    <property type="match status" value="1"/>
</dbReference>
<evidence type="ECO:0000256" key="3">
    <source>
        <dbReference type="ARBA" id="ARBA00022964"/>
    </source>
</evidence>
<protein>
    <recommendedName>
        <fullName evidence="1">Manganese lipoxygenase</fullName>
    </recommendedName>
</protein>
<feature type="region of interest" description="Disordered" evidence="5">
    <location>
        <begin position="583"/>
        <end position="616"/>
    </location>
</feature>
<feature type="non-terminal residue" evidence="7">
    <location>
        <position position="1273"/>
    </location>
</feature>
<evidence type="ECO:0000256" key="4">
    <source>
        <dbReference type="ARBA" id="ARBA00023002"/>
    </source>
</evidence>
<keyword evidence="3" id="KW-0223">Dioxygenase</keyword>
<dbReference type="SUPFAM" id="SSF52540">
    <property type="entry name" value="P-loop containing nucleoside triphosphate hydrolases"/>
    <property type="match status" value="1"/>
</dbReference>
<dbReference type="GO" id="GO:0046872">
    <property type="term" value="F:metal ion binding"/>
    <property type="evidence" value="ECO:0007669"/>
    <property type="project" value="UniProtKB-KW"/>
</dbReference>
<dbReference type="Proteomes" id="UP000729357">
    <property type="component" value="Unassembled WGS sequence"/>
</dbReference>
<proteinExistence type="predicted"/>
<dbReference type="GO" id="GO:0043651">
    <property type="term" value="P:linoleic acid metabolic process"/>
    <property type="evidence" value="ECO:0007669"/>
    <property type="project" value="UniProtKB-ARBA"/>
</dbReference>
<evidence type="ECO:0000256" key="2">
    <source>
        <dbReference type="ARBA" id="ARBA00022723"/>
    </source>
</evidence>
<dbReference type="GO" id="GO:0034440">
    <property type="term" value="P:lipid oxidation"/>
    <property type="evidence" value="ECO:0007669"/>
    <property type="project" value="InterPro"/>
</dbReference>
<keyword evidence="4" id="KW-0560">Oxidoreductase</keyword>
<comment type="caution">
    <text evidence="7">The sequence shown here is derived from an EMBL/GenBank/DDBJ whole genome shotgun (WGS) entry which is preliminary data.</text>
</comment>
<dbReference type="InterPro" id="IPR013819">
    <property type="entry name" value="LipOase_C"/>
</dbReference>
<feature type="compositionally biased region" description="Low complexity" evidence="5">
    <location>
        <begin position="586"/>
        <end position="616"/>
    </location>
</feature>
<gene>
    <name evidence="7" type="ORF">KCU98_g1172</name>
</gene>
<evidence type="ECO:0000259" key="6">
    <source>
        <dbReference type="PROSITE" id="PS51393"/>
    </source>
</evidence>
<feature type="compositionally biased region" description="Low complexity" evidence="5">
    <location>
        <begin position="248"/>
        <end position="265"/>
    </location>
</feature>
<dbReference type="InterPro" id="IPR000907">
    <property type="entry name" value="LipOase"/>
</dbReference>
<dbReference type="Gene3D" id="3.10.450.60">
    <property type="match status" value="1"/>
</dbReference>
<dbReference type="GO" id="GO:0050584">
    <property type="term" value="F:linoleate 11-lipoxygenase activity"/>
    <property type="evidence" value="ECO:0007669"/>
    <property type="project" value="UniProtKB-ARBA"/>
</dbReference>
<feature type="region of interest" description="Disordered" evidence="5">
    <location>
        <begin position="246"/>
        <end position="274"/>
    </location>
</feature>
<evidence type="ECO:0000256" key="5">
    <source>
        <dbReference type="SAM" id="MobiDB-lite"/>
    </source>
</evidence>
<dbReference type="PANTHER" id="PTHR11771">
    <property type="entry name" value="LIPOXYGENASE"/>
    <property type="match status" value="1"/>
</dbReference>
<keyword evidence="2" id="KW-0479">Metal-binding</keyword>
<reference evidence="7" key="1">
    <citation type="journal article" date="2021" name="J Fungi (Basel)">
        <title>Virulence traits and population genomics of the black yeast Aureobasidium melanogenum.</title>
        <authorList>
            <person name="Cernosa A."/>
            <person name="Sun X."/>
            <person name="Gostincar C."/>
            <person name="Fang C."/>
            <person name="Gunde-Cimerman N."/>
            <person name="Song Z."/>
        </authorList>
    </citation>
    <scope>NUCLEOTIDE SEQUENCE</scope>
    <source>
        <strain evidence="7">EXF-9298</strain>
    </source>
</reference>
<dbReference type="AlphaFoldDB" id="A0A9P8K0T7"/>
<dbReference type="SUPFAM" id="SSF48484">
    <property type="entry name" value="Lipoxigenase"/>
    <property type="match status" value="1"/>
</dbReference>
<reference evidence="7" key="2">
    <citation type="submission" date="2021-08" db="EMBL/GenBank/DDBJ databases">
        <authorList>
            <person name="Gostincar C."/>
            <person name="Sun X."/>
            <person name="Song Z."/>
            <person name="Gunde-Cimerman N."/>
        </authorList>
    </citation>
    <scope>NUCLEOTIDE SEQUENCE</scope>
    <source>
        <strain evidence="7">EXF-9298</strain>
    </source>
</reference>
<dbReference type="InterPro" id="IPR027417">
    <property type="entry name" value="P-loop_NTPase"/>
</dbReference>
<evidence type="ECO:0000313" key="8">
    <source>
        <dbReference type="Proteomes" id="UP000729357"/>
    </source>
</evidence>
<accession>A0A9P8K0T7</accession>
<dbReference type="PROSITE" id="PS51393">
    <property type="entry name" value="LIPOXYGENASE_3"/>
    <property type="match status" value="1"/>
</dbReference>
<sequence>MLAARPRSSTSQDALTQLKAQTGRFRLWAANIGAESDKKASLDYRLRNAPDVAEMVGYLLDIVSIRLAHIENPLLEFPADDIADIDEHSSGLLDAGFEDNNLLEQQQDSAIKALVEDIARLQRLSVAIRRAGGKYAMSRLNQFKMWDEDMLMNPPEGVSTTMRFEVNFLKFVQEVLDRRFPRLNQDLRQYLASMIDFRRKRLLYSQSHQLKLAAMQNEKPEPVHKHIANHLVSLISMALPARDDLDESVASNQASDSASSSVHSVGNTHWNVPRAPNPLFTGRQALMDDMNKHLIAELRKNDRPVFVLQGFGGAGKSEAAIKFATENRDNFWGIFWIDADNKQSVEQGFVEIANMQTPPLIDTTCKGVLRWLANIKESWLLILDNCDDSMMDFAAYMPSRGGSIILTTRLTECKILGTWANLDDLGRDTATQLLLRACGYGRDNREAHIPAAEAVVSILGQHALALVHAGAYIKERSCTLDEYVQFFHKKQARLMDSKSQQQASRYGSVYATFEVSAETLASSADYDCELALRLLDILAFLDREPVEEDIFSRAFDECHKLEKEWEKNGMQCLKCPTLSSMRHGRTSSTKASATSSGASKISSGAAGITNPRTGPTTSATASATYTGWYAIPQKGIPANRAEAIAHTRQNFGYGPAVAGGPFFPNGTLGNTLIQNDIATLQAETGPQMNDTNLDTAKAESDASKYNGLKTLQDYTLLYDKEWTATLSQGPAPGILTNYTQDLLFSMERLSFSPYQIRRLNSSKDTLNFKVDDKVAKNITGMTQQQLFTSGRLFYADYRDQAKLVATTDARYSAAVDAYFYINQKSGNFLPLAIRTNQGANLIYTPADSQDDWMLAKMMYNVCDLWFAQWEHLARTHEVVQIVYMAAIRTLSDDHPVKAILDRLMYEVFAIQPLAASILFAPGGVVDLAFPYTYESAQNYSSNYYFTRSGKFQSGYFLTDLKNRGLINATTGPQLKNFPYYEDASVIYSAIHTFMTSFVSSYYSQDSVVAADKEIQAWVKECNGAAKVMDFPTAITKTSTLIDVLTHMAHLSSTAHHTVNTNELMSASATLPFHAMSLYSAVPKQKGVTNLVAFLPPLKQAEEQIGINSLFSRNYLAGTNRTLSHMFDEPAMLKRMNVNTRNAATTFMNSMNSFSSKVKARTFDSKGLSQVVAYDSSTHNPLDHEFILMTRESGESLADIYSSFTPAQMGYVLDLLIDINAELYKHTWSHIGGLFTDKKGHIIPGSVLEETFWFEPDILTLWPTNETFESLNIS</sequence>